<dbReference type="NCBIfam" id="NF038093">
    <property type="entry name" value="GrdX"/>
    <property type="match status" value="1"/>
</dbReference>
<gene>
    <name evidence="1" type="ORF">QP433_04765</name>
</gene>
<evidence type="ECO:0000313" key="2">
    <source>
        <dbReference type="Proteomes" id="UP001229251"/>
    </source>
</evidence>
<name>A0AAJ1Q672_9LACT</name>
<dbReference type="Proteomes" id="UP001229251">
    <property type="component" value="Unassembled WGS sequence"/>
</dbReference>
<comment type="caution">
    <text evidence="1">The sequence shown here is derived from an EMBL/GenBank/DDBJ whole genome shotgun (WGS) entry which is preliminary data.</text>
</comment>
<accession>A0AAJ1Q672</accession>
<protein>
    <submittedName>
        <fullName evidence="1">GrdX family protein</fullName>
    </submittedName>
</protein>
<dbReference type="EMBL" id="JASOOE010000007">
    <property type="protein sequence ID" value="MDK7187286.1"/>
    <property type="molecule type" value="Genomic_DNA"/>
</dbReference>
<reference evidence="1" key="1">
    <citation type="submission" date="2023-05" db="EMBL/GenBank/DDBJ databases">
        <title>Cataloging the Phylogenetic Diversity of Human Bladder Bacteria.</title>
        <authorList>
            <person name="Du J."/>
        </authorList>
    </citation>
    <scope>NUCLEOTIDE SEQUENCE</scope>
    <source>
        <strain evidence="1">UMB1231</strain>
    </source>
</reference>
<organism evidence="1 2">
    <name type="scientific">Facklamia hominis</name>
    <dbReference type="NCBI Taxonomy" id="178214"/>
    <lineage>
        <taxon>Bacteria</taxon>
        <taxon>Bacillati</taxon>
        <taxon>Bacillota</taxon>
        <taxon>Bacilli</taxon>
        <taxon>Lactobacillales</taxon>
        <taxon>Aerococcaceae</taxon>
        <taxon>Facklamia</taxon>
    </lineage>
</organism>
<dbReference type="AlphaFoldDB" id="A0AAJ1Q672"/>
<evidence type="ECO:0000313" key="1">
    <source>
        <dbReference type="EMBL" id="MDK7187286.1"/>
    </source>
</evidence>
<dbReference type="InterPro" id="IPR047735">
    <property type="entry name" value="GrdX-like"/>
</dbReference>
<proteinExistence type="predicted"/>
<sequence length="117" mass="13647">MTKYMIVTNNPSVQEKYDVIQEVEGDFRDVLVAVRDLIHLGWRPLTHPLPASIRMMYSPVRSVVVTEESHDQSYEIIDQAMDLYDRTMGQRKPDYVNLEDYRLLDLELLTASLEDLS</sequence>
<dbReference type="RefSeq" id="WP_285065731.1">
    <property type="nucleotide sequence ID" value="NZ_JASOOE010000007.1"/>
</dbReference>